<dbReference type="AlphaFoldDB" id="A0A1W1H0Z1"/>
<name>A0A1W1H0Z1_9GAMM</name>
<evidence type="ECO:0000313" key="2">
    <source>
        <dbReference type="EMBL" id="SLM25275.1"/>
    </source>
</evidence>
<proteinExistence type="predicted"/>
<accession>A0A1W1H0Z1</accession>
<sequence length="38" mass="4049">MAWIYVSTKVDTHQQRGSTPANSRGKLSEAGRGQMAGA</sequence>
<dbReference type="EMBL" id="FWEU01000004">
    <property type="protein sequence ID" value="SLM25275.1"/>
    <property type="molecule type" value="Genomic_DNA"/>
</dbReference>
<dbReference type="Proteomes" id="UP000191133">
    <property type="component" value="Unassembled WGS sequence"/>
</dbReference>
<protein>
    <submittedName>
        <fullName evidence="2">Uncharacterized protein</fullName>
    </submittedName>
</protein>
<reference evidence="3" key="1">
    <citation type="submission" date="2016-10" db="EMBL/GenBank/DDBJ databases">
        <authorList>
            <person name="Varghese N."/>
        </authorList>
    </citation>
    <scope>NUCLEOTIDE SEQUENCE [LARGE SCALE GENOMIC DNA]</scope>
    <source>
        <strain evidence="3">92MFCol6.1</strain>
    </source>
</reference>
<gene>
    <name evidence="2" type="ORF">SAMN04488690_3020</name>
</gene>
<feature type="region of interest" description="Disordered" evidence="1">
    <location>
        <begin position="8"/>
        <end position="38"/>
    </location>
</feature>
<organism evidence="2 3">
    <name type="scientific">Stenotrophomonas indicatrix</name>
    <dbReference type="NCBI Taxonomy" id="2045451"/>
    <lineage>
        <taxon>Bacteria</taxon>
        <taxon>Pseudomonadati</taxon>
        <taxon>Pseudomonadota</taxon>
        <taxon>Gammaproteobacteria</taxon>
        <taxon>Lysobacterales</taxon>
        <taxon>Lysobacteraceae</taxon>
        <taxon>Stenotrophomonas</taxon>
    </lineage>
</organism>
<evidence type="ECO:0000256" key="1">
    <source>
        <dbReference type="SAM" id="MobiDB-lite"/>
    </source>
</evidence>
<evidence type="ECO:0000313" key="3">
    <source>
        <dbReference type="Proteomes" id="UP000191133"/>
    </source>
</evidence>